<keyword evidence="1" id="KW-1003">Cell membrane</keyword>
<evidence type="ECO:0000313" key="2">
    <source>
        <dbReference type="EMBL" id="MCU9614293.1"/>
    </source>
</evidence>
<name>A0AAE3LTN9_9BACI</name>
<dbReference type="GO" id="GO:0005886">
    <property type="term" value="C:plasma membrane"/>
    <property type="evidence" value="ECO:0007669"/>
    <property type="project" value="UniProtKB-SubCell"/>
</dbReference>
<dbReference type="HAMAP" id="MF_00386">
    <property type="entry name" value="UPF0161_YidD"/>
    <property type="match status" value="1"/>
</dbReference>
<dbReference type="Proteomes" id="UP001209318">
    <property type="component" value="Unassembled WGS sequence"/>
</dbReference>
<sequence>MIKKLVLKFIRFYQKGISPLKPPSCRFHPTCSNYGIEAIERFGVLKGGWLTIVRILKCHPFHPGGFDPVPLEWNFPQKNTK</sequence>
<dbReference type="RefSeq" id="WP_263073535.1">
    <property type="nucleotide sequence ID" value="NZ_JAOUSF010000003.1"/>
</dbReference>
<dbReference type="PANTHER" id="PTHR33383:SF1">
    <property type="entry name" value="MEMBRANE PROTEIN INSERTION EFFICIENCY FACTOR-RELATED"/>
    <property type="match status" value="1"/>
</dbReference>
<accession>A0AAE3LTN9</accession>
<protein>
    <recommendedName>
        <fullName evidence="1">Putative membrane protein insertion efficiency factor</fullName>
    </recommendedName>
</protein>
<comment type="similarity">
    <text evidence="1">Belongs to the UPF0161 family.</text>
</comment>
<organism evidence="2 3">
    <name type="scientific">Perspicuibacillus lycopersici</name>
    <dbReference type="NCBI Taxonomy" id="1325689"/>
    <lineage>
        <taxon>Bacteria</taxon>
        <taxon>Bacillati</taxon>
        <taxon>Bacillota</taxon>
        <taxon>Bacilli</taxon>
        <taxon>Bacillales</taxon>
        <taxon>Bacillaceae</taxon>
        <taxon>Perspicuibacillus</taxon>
    </lineage>
</organism>
<dbReference type="SMART" id="SM01234">
    <property type="entry name" value="Haemolytic"/>
    <property type="match status" value="1"/>
</dbReference>
<dbReference type="InterPro" id="IPR002696">
    <property type="entry name" value="Membr_insert_effic_factor_YidD"/>
</dbReference>
<dbReference type="NCBIfam" id="TIGR00278">
    <property type="entry name" value="membrane protein insertion efficiency factor YidD"/>
    <property type="match status" value="1"/>
</dbReference>
<dbReference type="AlphaFoldDB" id="A0AAE3LTN9"/>
<dbReference type="Pfam" id="PF01809">
    <property type="entry name" value="YidD"/>
    <property type="match status" value="1"/>
</dbReference>
<comment type="caution">
    <text evidence="2">The sequence shown here is derived from an EMBL/GenBank/DDBJ whole genome shotgun (WGS) entry which is preliminary data.</text>
</comment>
<proteinExistence type="inferred from homology"/>
<keyword evidence="1" id="KW-0472">Membrane</keyword>
<dbReference type="EMBL" id="JAOUSF010000003">
    <property type="protein sequence ID" value="MCU9614293.1"/>
    <property type="molecule type" value="Genomic_DNA"/>
</dbReference>
<evidence type="ECO:0000256" key="1">
    <source>
        <dbReference type="HAMAP-Rule" id="MF_00386"/>
    </source>
</evidence>
<comment type="function">
    <text evidence="1">Could be involved in insertion of integral membrane proteins into the membrane.</text>
</comment>
<reference evidence="2" key="1">
    <citation type="submission" date="2022-10" db="EMBL/GenBank/DDBJ databases">
        <title>Description of Fervidibacillus gen. nov. in the family Fervidibacillaceae fam. nov. with two species, Fervidibacillus albus sp. nov., and Fervidibacillus halotolerans sp. nov., isolated from tidal flat sediments.</title>
        <authorList>
            <person name="Kwon K.K."/>
            <person name="Yang S.-H."/>
        </authorList>
    </citation>
    <scope>NUCLEOTIDE SEQUENCE</scope>
    <source>
        <strain evidence="2">JCM 19140</strain>
    </source>
</reference>
<evidence type="ECO:0000313" key="3">
    <source>
        <dbReference type="Proteomes" id="UP001209318"/>
    </source>
</evidence>
<dbReference type="PANTHER" id="PTHR33383">
    <property type="entry name" value="MEMBRANE PROTEIN INSERTION EFFICIENCY FACTOR-RELATED"/>
    <property type="match status" value="1"/>
</dbReference>
<gene>
    <name evidence="2" type="primary">yidD</name>
    <name evidence="2" type="ORF">OEV98_12040</name>
</gene>
<keyword evidence="3" id="KW-1185">Reference proteome</keyword>
<comment type="subcellular location">
    <subcellularLocation>
        <location evidence="1">Cell membrane</location>
        <topology evidence="1">Peripheral membrane protein</topology>
        <orientation evidence="1">Cytoplasmic side</orientation>
    </subcellularLocation>
</comment>